<dbReference type="Pfam" id="PF02036">
    <property type="entry name" value="SCP2"/>
    <property type="match status" value="2"/>
</dbReference>
<evidence type="ECO:0000259" key="1">
    <source>
        <dbReference type="Pfam" id="PF02036"/>
    </source>
</evidence>
<protein>
    <recommendedName>
        <fullName evidence="1">SCP2 domain-containing protein</fullName>
    </recommendedName>
</protein>
<dbReference type="eggNOG" id="KOG4170">
    <property type="taxonomic scope" value="Eukaryota"/>
</dbReference>
<dbReference type="HOGENOM" id="CLU_099641_0_0_1"/>
<feature type="domain" description="SCP2" evidence="1">
    <location>
        <begin position="152"/>
        <end position="239"/>
    </location>
</feature>
<dbReference type="InParanoid" id="K3X5T6"/>
<accession>K3X5T6</accession>
<name>K3X5T6_GLOUD</name>
<evidence type="ECO:0000313" key="3">
    <source>
        <dbReference type="Proteomes" id="UP000019132"/>
    </source>
</evidence>
<dbReference type="InterPro" id="IPR003033">
    <property type="entry name" value="SCP2_sterol-bd_dom"/>
</dbReference>
<dbReference type="PANTHER" id="PTHR10094:SF25">
    <property type="entry name" value="SCP2 STEROL-BINDING DOMAIN-CONTAINING PROTEIN 1"/>
    <property type="match status" value="1"/>
</dbReference>
<dbReference type="AlphaFoldDB" id="K3X5T6"/>
<keyword evidence="3" id="KW-1185">Reference proteome</keyword>
<dbReference type="InterPro" id="IPR036527">
    <property type="entry name" value="SCP2_sterol-bd_dom_sf"/>
</dbReference>
<evidence type="ECO:0000313" key="2">
    <source>
        <dbReference type="EnsemblProtists" id="PYU1_T012585"/>
    </source>
</evidence>
<organism evidence="2 3">
    <name type="scientific">Globisporangium ultimum (strain ATCC 200006 / CBS 805.95 / DAOM BR144)</name>
    <name type="common">Pythium ultimum</name>
    <dbReference type="NCBI Taxonomy" id="431595"/>
    <lineage>
        <taxon>Eukaryota</taxon>
        <taxon>Sar</taxon>
        <taxon>Stramenopiles</taxon>
        <taxon>Oomycota</taxon>
        <taxon>Peronosporomycetes</taxon>
        <taxon>Pythiales</taxon>
        <taxon>Pythiaceae</taxon>
        <taxon>Globisporangium</taxon>
    </lineage>
</organism>
<dbReference type="Proteomes" id="UP000019132">
    <property type="component" value="Unassembled WGS sequence"/>
</dbReference>
<proteinExistence type="predicted"/>
<dbReference type="STRING" id="431595.K3X5T6"/>
<dbReference type="PANTHER" id="PTHR10094">
    <property type="entry name" value="STEROL CARRIER PROTEIN 2 SCP-2 FAMILY PROTEIN"/>
    <property type="match status" value="1"/>
</dbReference>
<dbReference type="EnsemblProtists" id="PYU1_T012585">
    <property type="protein sequence ID" value="PYU1_T012585"/>
    <property type="gene ID" value="PYU1_G012559"/>
</dbReference>
<feature type="domain" description="SCP2" evidence="1">
    <location>
        <begin position="17"/>
        <end position="106"/>
    </location>
</feature>
<dbReference type="OMA" id="APKADCT"/>
<sequence>MALKAAQVFELMAKAVDEVGPQLVPKVKGVIKFDVTGAGFWIVDLKNGNGKVAAATEADKSDIVITLSEANFLQLIDNKLNPQQAFMKGLIKIKGNMGLAMKLNVVVAATRNFIKKNDAGAAAAPAAAPAAAGKSALKSAEVFRLIASVLQTEGPALAKKVNGIIQFNVTPGGAWNLDLKSASPSLTEGEKKADVTITVSDDDFIAIATGKLNAQQAFMKGKLKLKGNMALAMKLPVLFNAIKPKAKL</sequence>
<dbReference type="GO" id="GO:0005829">
    <property type="term" value="C:cytosol"/>
    <property type="evidence" value="ECO:0007669"/>
    <property type="project" value="TreeGrafter"/>
</dbReference>
<dbReference type="EMBL" id="GL376612">
    <property type="status" value="NOT_ANNOTATED_CDS"/>
    <property type="molecule type" value="Genomic_DNA"/>
</dbReference>
<dbReference type="VEuPathDB" id="FungiDB:PYU1_G012559"/>
<reference evidence="2" key="3">
    <citation type="submission" date="2015-02" db="UniProtKB">
        <authorList>
            <consortium name="EnsemblProtists"/>
        </authorList>
    </citation>
    <scope>IDENTIFICATION</scope>
    <source>
        <strain evidence="2">DAOM BR144</strain>
    </source>
</reference>
<dbReference type="Gene3D" id="3.30.1050.10">
    <property type="entry name" value="SCP2 sterol-binding domain"/>
    <property type="match status" value="2"/>
</dbReference>
<reference evidence="3" key="1">
    <citation type="journal article" date="2010" name="Genome Biol.">
        <title>Genome sequence of the necrotrophic plant pathogen Pythium ultimum reveals original pathogenicity mechanisms and effector repertoire.</title>
        <authorList>
            <person name="Levesque C.A."/>
            <person name="Brouwer H."/>
            <person name="Cano L."/>
            <person name="Hamilton J.P."/>
            <person name="Holt C."/>
            <person name="Huitema E."/>
            <person name="Raffaele S."/>
            <person name="Robideau G.P."/>
            <person name="Thines M."/>
            <person name="Win J."/>
            <person name="Zerillo M.M."/>
            <person name="Beakes G.W."/>
            <person name="Boore J.L."/>
            <person name="Busam D."/>
            <person name="Dumas B."/>
            <person name="Ferriera S."/>
            <person name="Fuerstenberg S.I."/>
            <person name="Gachon C.M."/>
            <person name="Gaulin E."/>
            <person name="Govers F."/>
            <person name="Grenville-Briggs L."/>
            <person name="Horner N."/>
            <person name="Hostetler J."/>
            <person name="Jiang R.H."/>
            <person name="Johnson J."/>
            <person name="Krajaejun T."/>
            <person name="Lin H."/>
            <person name="Meijer H.J."/>
            <person name="Moore B."/>
            <person name="Morris P."/>
            <person name="Phuntmart V."/>
            <person name="Puiu D."/>
            <person name="Shetty J."/>
            <person name="Stajich J.E."/>
            <person name="Tripathy S."/>
            <person name="Wawra S."/>
            <person name="van West P."/>
            <person name="Whitty B.R."/>
            <person name="Coutinho P.M."/>
            <person name="Henrissat B."/>
            <person name="Martin F."/>
            <person name="Thomas P.D."/>
            <person name="Tyler B.M."/>
            <person name="De Vries R.P."/>
            <person name="Kamoun S."/>
            <person name="Yandell M."/>
            <person name="Tisserat N."/>
            <person name="Buell C.R."/>
        </authorList>
    </citation>
    <scope>NUCLEOTIDE SEQUENCE</scope>
    <source>
        <strain evidence="3">DAOM:BR144</strain>
    </source>
</reference>
<dbReference type="SUPFAM" id="SSF55718">
    <property type="entry name" value="SCP-like"/>
    <property type="match status" value="2"/>
</dbReference>
<reference evidence="3" key="2">
    <citation type="submission" date="2010-04" db="EMBL/GenBank/DDBJ databases">
        <authorList>
            <person name="Buell R."/>
            <person name="Hamilton J."/>
            <person name="Hostetler J."/>
        </authorList>
    </citation>
    <scope>NUCLEOTIDE SEQUENCE [LARGE SCALE GENOMIC DNA]</scope>
    <source>
        <strain evidence="3">DAOM:BR144</strain>
    </source>
</reference>